<evidence type="ECO:0000259" key="6">
    <source>
        <dbReference type="Pfam" id="PF04138"/>
    </source>
</evidence>
<feature type="transmembrane region" description="Helical" evidence="5">
    <location>
        <begin position="21"/>
        <end position="39"/>
    </location>
</feature>
<dbReference type="PATRIC" id="fig|662475.6.peg.3276"/>
<dbReference type="Pfam" id="PF04138">
    <property type="entry name" value="GtrA_DPMS_TM"/>
    <property type="match status" value="1"/>
</dbReference>
<evidence type="ECO:0000256" key="2">
    <source>
        <dbReference type="ARBA" id="ARBA00022692"/>
    </source>
</evidence>
<dbReference type="GO" id="GO:0016020">
    <property type="term" value="C:membrane"/>
    <property type="evidence" value="ECO:0007669"/>
    <property type="project" value="UniProtKB-SubCell"/>
</dbReference>
<proteinExistence type="predicted"/>
<keyword evidence="4 5" id="KW-0472">Membrane</keyword>
<evidence type="ECO:0000256" key="5">
    <source>
        <dbReference type="SAM" id="Phobius"/>
    </source>
</evidence>
<evidence type="ECO:0000256" key="1">
    <source>
        <dbReference type="ARBA" id="ARBA00004141"/>
    </source>
</evidence>
<dbReference type="InterPro" id="IPR007267">
    <property type="entry name" value="GtrA_DPMS_TM"/>
</dbReference>
<keyword evidence="8" id="KW-1185">Reference proteome</keyword>
<reference evidence="7 8" key="1">
    <citation type="journal article" date="2014" name="PLoS Genet.">
        <title>Phylogenetically driven sequencing of extremely halophilic archaea reveals strategies for static and dynamic osmo-response.</title>
        <authorList>
            <person name="Becker E.A."/>
            <person name="Seitzer P.M."/>
            <person name="Tritt A."/>
            <person name="Larsen D."/>
            <person name="Krusor M."/>
            <person name="Yao A.I."/>
            <person name="Wu D."/>
            <person name="Madern D."/>
            <person name="Eisen J.A."/>
            <person name="Darling A.E."/>
            <person name="Facciotti M.T."/>
        </authorList>
    </citation>
    <scope>NUCLEOTIDE SEQUENCE [LARGE SCALE GENOMIC DNA]</scope>
    <source>
        <strain evidence="7 8">ATCC 33799</strain>
    </source>
</reference>
<keyword evidence="2 5" id="KW-0812">Transmembrane</keyword>
<comment type="caution">
    <text evidence="7">The sequence shown here is derived from an EMBL/GenBank/DDBJ whole genome shotgun (WGS) entry which is preliminary data.</text>
</comment>
<comment type="subcellular location">
    <subcellularLocation>
        <location evidence="1">Membrane</location>
        <topology evidence="1">Multi-pass membrane protein</topology>
    </subcellularLocation>
</comment>
<sequence>MIRSFLRNLSSGPFAPRLRRFVLVGTFAAGVQMVLLWLFVDIGRLNYLVGAVIAIEITIALSYVLNNAWTHSSLAKTHTSVA</sequence>
<dbReference type="EMBL" id="AOLS01000097">
    <property type="protein sequence ID" value="EMA12973.1"/>
    <property type="molecule type" value="Genomic_DNA"/>
</dbReference>
<feature type="transmembrane region" description="Helical" evidence="5">
    <location>
        <begin position="45"/>
        <end position="65"/>
    </location>
</feature>
<name>M0JX37_9EURY</name>
<gene>
    <name evidence="7" type="ORF">C435_16795</name>
</gene>
<evidence type="ECO:0000313" key="7">
    <source>
        <dbReference type="EMBL" id="EMA12973.1"/>
    </source>
</evidence>
<evidence type="ECO:0000313" key="8">
    <source>
        <dbReference type="Proteomes" id="UP000011687"/>
    </source>
</evidence>
<protein>
    <submittedName>
        <fullName evidence="7">GtrA family protein</fullName>
    </submittedName>
</protein>
<organism evidence="7 8">
    <name type="scientific">Haloarcula marismortui ATCC 33799</name>
    <dbReference type="NCBI Taxonomy" id="662475"/>
    <lineage>
        <taxon>Archaea</taxon>
        <taxon>Methanobacteriati</taxon>
        <taxon>Methanobacteriota</taxon>
        <taxon>Stenosarchaea group</taxon>
        <taxon>Halobacteria</taxon>
        <taxon>Halobacteriales</taxon>
        <taxon>Haloarculaceae</taxon>
        <taxon>Haloarcula</taxon>
    </lineage>
</organism>
<dbReference type="AlphaFoldDB" id="M0JX37"/>
<feature type="domain" description="GtrA/DPMS transmembrane" evidence="6">
    <location>
        <begin position="20"/>
        <end position="77"/>
    </location>
</feature>
<keyword evidence="3 5" id="KW-1133">Transmembrane helix</keyword>
<evidence type="ECO:0000256" key="3">
    <source>
        <dbReference type="ARBA" id="ARBA00022989"/>
    </source>
</evidence>
<accession>M0JX37</accession>
<dbReference type="Proteomes" id="UP000011687">
    <property type="component" value="Unassembled WGS sequence"/>
</dbReference>
<evidence type="ECO:0000256" key="4">
    <source>
        <dbReference type="ARBA" id="ARBA00023136"/>
    </source>
</evidence>
<dbReference type="GO" id="GO:0000271">
    <property type="term" value="P:polysaccharide biosynthetic process"/>
    <property type="evidence" value="ECO:0007669"/>
    <property type="project" value="InterPro"/>
</dbReference>